<keyword evidence="6" id="KW-1185">Reference proteome</keyword>
<evidence type="ECO:0000256" key="1">
    <source>
        <dbReference type="ARBA" id="ARBA00023015"/>
    </source>
</evidence>
<dbReference type="PANTHER" id="PTHR46796">
    <property type="entry name" value="HTH-TYPE TRANSCRIPTIONAL ACTIVATOR RHAS-RELATED"/>
    <property type="match status" value="1"/>
</dbReference>
<evidence type="ECO:0000313" key="5">
    <source>
        <dbReference type="EMBL" id="NLQ17172.1"/>
    </source>
</evidence>
<dbReference type="InterPro" id="IPR003313">
    <property type="entry name" value="AraC-bd"/>
</dbReference>
<dbReference type="Gene3D" id="1.10.10.60">
    <property type="entry name" value="Homeodomain-like"/>
    <property type="match status" value="2"/>
</dbReference>
<dbReference type="RefSeq" id="WP_168823768.1">
    <property type="nucleotide sequence ID" value="NZ_CP073013.1"/>
</dbReference>
<dbReference type="GO" id="GO:0003700">
    <property type="term" value="F:DNA-binding transcription factor activity"/>
    <property type="evidence" value="ECO:0007669"/>
    <property type="project" value="InterPro"/>
</dbReference>
<sequence>MFKDEFCYISTNDVLEGLEVIDAQFTDTTFGRHAHAEYVISVVDQGVKQFHHKGVTHNALAGDVSIISPDELHTGSKGNGEGWRYRAIYPSASQIRRIYQEVFAKEGLPTFKQSVIKDERLTRQMQMLLAKLGSGAESLDLEVHWELLLVKLLQKYAHQRGHSELILSKAQANIALARDYLADHFQQKVSLDEVAQQAGISKFHLIKEFKRCYQLTPHQYQIQQRLNYARAQLKAGASAIDVANCCGFHDQSHFSKTFVNAMGISPSAYRQQFFTR</sequence>
<reference evidence="5 6" key="1">
    <citation type="submission" date="2020-04" db="EMBL/GenBank/DDBJ databases">
        <title>Marinomonas sp. M1K-6 isolated from the deep seawater of the Mariana Trench.</title>
        <authorList>
            <person name="Li Y."/>
        </authorList>
    </citation>
    <scope>NUCLEOTIDE SEQUENCE [LARGE SCALE GENOMIC DNA]</scope>
    <source>
        <strain evidence="5 6">M1K-6</strain>
    </source>
</reference>
<dbReference type="InterPro" id="IPR050204">
    <property type="entry name" value="AraC_XylS_family_regulators"/>
</dbReference>
<dbReference type="GO" id="GO:0043565">
    <property type="term" value="F:sequence-specific DNA binding"/>
    <property type="evidence" value="ECO:0007669"/>
    <property type="project" value="InterPro"/>
</dbReference>
<dbReference type="Proteomes" id="UP000586067">
    <property type="component" value="Unassembled WGS sequence"/>
</dbReference>
<dbReference type="PROSITE" id="PS01124">
    <property type="entry name" value="HTH_ARAC_FAMILY_2"/>
    <property type="match status" value="1"/>
</dbReference>
<keyword evidence="3" id="KW-0804">Transcription</keyword>
<dbReference type="Pfam" id="PF12833">
    <property type="entry name" value="HTH_18"/>
    <property type="match status" value="1"/>
</dbReference>
<dbReference type="InterPro" id="IPR009057">
    <property type="entry name" value="Homeodomain-like_sf"/>
</dbReference>
<protein>
    <submittedName>
        <fullName evidence="5">AraC family transcriptional regulator</fullName>
    </submittedName>
</protein>
<evidence type="ECO:0000256" key="2">
    <source>
        <dbReference type="ARBA" id="ARBA00023125"/>
    </source>
</evidence>
<dbReference type="SMART" id="SM00342">
    <property type="entry name" value="HTH_ARAC"/>
    <property type="match status" value="1"/>
</dbReference>
<dbReference type="SUPFAM" id="SSF46689">
    <property type="entry name" value="Homeodomain-like"/>
    <property type="match status" value="2"/>
</dbReference>
<feature type="domain" description="HTH araC/xylS-type" evidence="4">
    <location>
        <begin position="175"/>
        <end position="272"/>
    </location>
</feature>
<dbReference type="AlphaFoldDB" id="A0A847R0U7"/>
<gene>
    <name evidence="5" type="ORF">HGG82_05975</name>
</gene>
<proteinExistence type="predicted"/>
<dbReference type="InterPro" id="IPR018060">
    <property type="entry name" value="HTH_AraC"/>
</dbReference>
<dbReference type="PANTHER" id="PTHR46796:SF2">
    <property type="entry name" value="TRANSCRIPTIONAL REGULATORY PROTEIN"/>
    <property type="match status" value="1"/>
</dbReference>
<comment type="caution">
    <text evidence="5">The sequence shown here is derived from an EMBL/GenBank/DDBJ whole genome shotgun (WGS) entry which is preliminary data.</text>
</comment>
<accession>A0A847R0U7</accession>
<keyword evidence="2" id="KW-0238">DNA-binding</keyword>
<name>A0A847R0U7_9GAMM</name>
<dbReference type="EMBL" id="JABAEK010000004">
    <property type="protein sequence ID" value="NLQ17172.1"/>
    <property type="molecule type" value="Genomic_DNA"/>
</dbReference>
<dbReference type="SUPFAM" id="SSF51215">
    <property type="entry name" value="Regulatory protein AraC"/>
    <property type="match status" value="1"/>
</dbReference>
<evidence type="ECO:0000313" key="6">
    <source>
        <dbReference type="Proteomes" id="UP000586067"/>
    </source>
</evidence>
<evidence type="ECO:0000256" key="3">
    <source>
        <dbReference type="ARBA" id="ARBA00023163"/>
    </source>
</evidence>
<dbReference type="Pfam" id="PF02311">
    <property type="entry name" value="AraC_binding"/>
    <property type="match status" value="1"/>
</dbReference>
<dbReference type="InterPro" id="IPR037923">
    <property type="entry name" value="HTH-like"/>
</dbReference>
<organism evidence="5 6">
    <name type="scientific">Marinomonas profundi</name>
    <dbReference type="NCBI Taxonomy" id="2726122"/>
    <lineage>
        <taxon>Bacteria</taxon>
        <taxon>Pseudomonadati</taxon>
        <taxon>Pseudomonadota</taxon>
        <taxon>Gammaproteobacteria</taxon>
        <taxon>Oceanospirillales</taxon>
        <taxon>Oceanospirillaceae</taxon>
        <taxon>Marinomonas</taxon>
    </lineage>
</organism>
<evidence type="ECO:0000259" key="4">
    <source>
        <dbReference type="PROSITE" id="PS01124"/>
    </source>
</evidence>
<keyword evidence="1" id="KW-0805">Transcription regulation</keyword>